<dbReference type="RefSeq" id="WP_224607245.1">
    <property type="nucleotide sequence ID" value="NZ_JAIQXV010000005.1"/>
</dbReference>
<dbReference type="PROSITE" id="PS51462">
    <property type="entry name" value="NUDIX"/>
    <property type="match status" value="1"/>
</dbReference>
<evidence type="ECO:0000256" key="3">
    <source>
        <dbReference type="RuleBase" id="RU003476"/>
    </source>
</evidence>
<comment type="similarity">
    <text evidence="3">Belongs to the Nudix hydrolase family.</text>
</comment>
<dbReference type="GO" id="GO:0016787">
    <property type="term" value="F:hydrolase activity"/>
    <property type="evidence" value="ECO:0007669"/>
    <property type="project" value="UniProtKB-KW"/>
</dbReference>
<dbReference type="PANTHER" id="PTHR43046:SF14">
    <property type="entry name" value="MUTT_NUDIX FAMILY PROTEIN"/>
    <property type="match status" value="1"/>
</dbReference>
<accession>A0ABW1ZKY8</accession>
<feature type="domain" description="Nudix hydrolase" evidence="4">
    <location>
        <begin position="2"/>
        <end position="128"/>
    </location>
</feature>
<name>A0ABW1ZKY8_9DEIO</name>
<dbReference type="PANTHER" id="PTHR43046">
    <property type="entry name" value="GDP-MANNOSE MANNOSYL HYDROLASE"/>
    <property type="match status" value="1"/>
</dbReference>
<comment type="cofactor">
    <cofactor evidence="1">
        <name>Mg(2+)</name>
        <dbReference type="ChEBI" id="CHEBI:18420"/>
    </cofactor>
</comment>
<protein>
    <submittedName>
        <fullName evidence="5">NUDIX hydrolase</fullName>
    </submittedName>
</protein>
<dbReference type="InterPro" id="IPR020084">
    <property type="entry name" value="NUDIX_hydrolase_CS"/>
</dbReference>
<keyword evidence="6" id="KW-1185">Reference proteome</keyword>
<dbReference type="InterPro" id="IPR000086">
    <property type="entry name" value="NUDIX_hydrolase_dom"/>
</dbReference>
<keyword evidence="2 3" id="KW-0378">Hydrolase</keyword>
<dbReference type="SUPFAM" id="SSF55811">
    <property type="entry name" value="Nudix"/>
    <property type="match status" value="1"/>
</dbReference>
<dbReference type="PROSITE" id="PS00893">
    <property type="entry name" value="NUDIX_BOX"/>
    <property type="match status" value="1"/>
</dbReference>
<dbReference type="InterPro" id="IPR015797">
    <property type="entry name" value="NUDIX_hydrolase-like_dom_sf"/>
</dbReference>
<dbReference type="Gene3D" id="3.90.79.10">
    <property type="entry name" value="Nucleoside Triphosphate Pyrophosphohydrolase"/>
    <property type="match status" value="1"/>
</dbReference>
<evidence type="ECO:0000313" key="5">
    <source>
        <dbReference type="EMBL" id="MFC6661173.1"/>
    </source>
</evidence>
<dbReference type="Pfam" id="PF00293">
    <property type="entry name" value="NUDIX"/>
    <property type="match status" value="1"/>
</dbReference>
<proteinExistence type="inferred from homology"/>
<evidence type="ECO:0000313" key="6">
    <source>
        <dbReference type="Proteomes" id="UP001596317"/>
    </source>
</evidence>
<evidence type="ECO:0000256" key="1">
    <source>
        <dbReference type="ARBA" id="ARBA00001946"/>
    </source>
</evidence>
<reference evidence="6" key="1">
    <citation type="journal article" date="2019" name="Int. J. Syst. Evol. Microbiol.">
        <title>The Global Catalogue of Microorganisms (GCM) 10K type strain sequencing project: providing services to taxonomists for standard genome sequencing and annotation.</title>
        <authorList>
            <consortium name="The Broad Institute Genomics Platform"/>
            <consortium name="The Broad Institute Genome Sequencing Center for Infectious Disease"/>
            <person name="Wu L."/>
            <person name="Ma J."/>
        </authorList>
    </citation>
    <scope>NUCLEOTIDE SEQUENCE [LARGE SCALE GENOMIC DNA]</scope>
    <source>
        <strain evidence="6">CCUG 63830</strain>
    </source>
</reference>
<gene>
    <name evidence="5" type="ORF">ACFP90_13100</name>
</gene>
<sequence length="146" mass="15193">MSLRQCAAALLTNPQGQVLLVQQSYGLRLWGFPGGVVDPGETAPEAAVREAREEVGLDVELGGVVGVYRLQGGGWPDILAWVFAARVLGGTPHPDPAELTALGWFAPGALPGPLLPDAEAGLADWTAGRSGVVRPVQRTLSLPPLV</sequence>
<comment type="caution">
    <text evidence="5">The sequence shown here is derived from an EMBL/GenBank/DDBJ whole genome shotgun (WGS) entry which is preliminary data.</text>
</comment>
<evidence type="ECO:0000259" key="4">
    <source>
        <dbReference type="PROSITE" id="PS51462"/>
    </source>
</evidence>
<dbReference type="PRINTS" id="PR00502">
    <property type="entry name" value="NUDIXFAMILY"/>
</dbReference>
<dbReference type="InterPro" id="IPR020476">
    <property type="entry name" value="Nudix_hydrolase"/>
</dbReference>
<dbReference type="EMBL" id="JBHSWB010000001">
    <property type="protein sequence ID" value="MFC6661173.1"/>
    <property type="molecule type" value="Genomic_DNA"/>
</dbReference>
<evidence type="ECO:0000256" key="2">
    <source>
        <dbReference type="ARBA" id="ARBA00022801"/>
    </source>
</evidence>
<dbReference type="Proteomes" id="UP001596317">
    <property type="component" value="Unassembled WGS sequence"/>
</dbReference>
<dbReference type="CDD" id="cd02883">
    <property type="entry name" value="NUDIX_Hydrolase"/>
    <property type="match status" value="1"/>
</dbReference>
<organism evidence="5 6">
    <name type="scientific">Deinococcus multiflagellatus</name>
    <dbReference type="NCBI Taxonomy" id="1656887"/>
    <lineage>
        <taxon>Bacteria</taxon>
        <taxon>Thermotogati</taxon>
        <taxon>Deinococcota</taxon>
        <taxon>Deinococci</taxon>
        <taxon>Deinococcales</taxon>
        <taxon>Deinococcaceae</taxon>
        <taxon>Deinococcus</taxon>
    </lineage>
</organism>